<evidence type="ECO:0000259" key="1">
    <source>
        <dbReference type="Pfam" id="PF12728"/>
    </source>
</evidence>
<comment type="caution">
    <text evidence="2">The sequence shown here is derived from an EMBL/GenBank/DDBJ whole genome shotgun (WGS) entry which is preliminary data.</text>
</comment>
<reference evidence="2 3" key="1">
    <citation type="journal article" date="2014" name="Genome Announc.">
        <title>Draft genome sequences of the altered schaedler flora, a defined bacterial community from gnotobiotic mice.</title>
        <authorList>
            <person name="Wannemuehler M.J."/>
            <person name="Overstreet A.M."/>
            <person name="Ward D.V."/>
            <person name="Phillips G.J."/>
        </authorList>
    </citation>
    <scope>NUCLEOTIDE SEQUENCE [LARGE SCALE GENOMIC DNA]</scope>
    <source>
        <strain evidence="2 3">ASF492</strain>
    </source>
</reference>
<dbReference type="AlphaFoldDB" id="N2AU51"/>
<feature type="domain" description="Helix-turn-helix" evidence="1">
    <location>
        <begin position="8"/>
        <end position="54"/>
    </location>
</feature>
<dbReference type="STRING" id="1235802.C823_01768"/>
<dbReference type="InterPro" id="IPR041657">
    <property type="entry name" value="HTH_17"/>
</dbReference>
<keyword evidence="3" id="KW-1185">Reference proteome</keyword>
<evidence type="ECO:0000313" key="2">
    <source>
        <dbReference type="EMBL" id="EMZ29675.1"/>
    </source>
</evidence>
<dbReference type="OrthoDB" id="515428at2"/>
<dbReference type="Pfam" id="PF12728">
    <property type="entry name" value="HTH_17"/>
    <property type="match status" value="1"/>
</dbReference>
<evidence type="ECO:0000313" key="3">
    <source>
        <dbReference type="Proteomes" id="UP000012589"/>
    </source>
</evidence>
<organism evidence="2 3">
    <name type="scientific">Eubacterium plexicaudatum ASF492</name>
    <dbReference type="NCBI Taxonomy" id="1235802"/>
    <lineage>
        <taxon>Bacteria</taxon>
        <taxon>Bacillati</taxon>
        <taxon>Bacillota</taxon>
        <taxon>Clostridia</taxon>
        <taxon>Eubacteriales</taxon>
        <taxon>Eubacteriaceae</taxon>
        <taxon>Eubacterium</taxon>
    </lineage>
</organism>
<accession>N2AU51</accession>
<sequence length="57" mass="6591">MLENVPDVLTLQDLRDTLQIGKNSALSLVQDNMIPARKIMGKWRILKEDVIEYILHT</sequence>
<proteinExistence type="predicted"/>
<dbReference type="PATRIC" id="fig|1235802.3.peg.1872"/>
<protein>
    <recommendedName>
        <fullName evidence="1">Helix-turn-helix domain-containing protein</fullName>
    </recommendedName>
</protein>
<dbReference type="EMBL" id="AQFT01000056">
    <property type="protein sequence ID" value="EMZ29675.1"/>
    <property type="molecule type" value="Genomic_DNA"/>
</dbReference>
<dbReference type="Proteomes" id="UP000012589">
    <property type="component" value="Unassembled WGS sequence"/>
</dbReference>
<name>N2AU51_9FIRM</name>
<dbReference type="HOGENOM" id="CLU_140176_16_1_9"/>
<gene>
    <name evidence="2" type="ORF">C823_01768</name>
</gene>